<dbReference type="SMART" id="SM00034">
    <property type="entry name" value="CLECT"/>
    <property type="match status" value="1"/>
</dbReference>
<protein>
    <recommendedName>
        <fullName evidence="2">C-type lectin domain-containing protein</fullName>
    </recommendedName>
</protein>
<feature type="domain" description="C-type lectin" evidence="2">
    <location>
        <begin position="37"/>
        <end position="164"/>
    </location>
</feature>
<dbReference type="SUPFAM" id="SSF56436">
    <property type="entry name" value="C-type lectin-like"/>
    <property type="match status" value="1"/>
</dbReference>
<dbReference type="Proteomes" id="UP000762676">
    <property type="component" value="Unassembled WGS sequence"/>
</dbReference>
<dbReference type="PROSITE" id="PS50041">
    <property type="entry name" value="C_TYPE_LECTIN_2"/>
    <property type="match status" value="1"/>
</dbReference>
<gene>
    <name evidence="3" type="ORF">ElyMa_001428900</name>
</gene>
<comment type="caution">
    <text evidence="3">The sequence shown here is derived from an EMBL/GenBank/DDBJ whole genome shotgun (WGS) entry which is preliminary data.</text>
</comment>
<proteinExistence type="predicted"/>
<dbReference type="Gene3D" id="3.10.100.10">
    <property type="entry name" value="Mannose-Binding Protein A, subunit A"/>
    <property type="match status" value="1"/>
</dbReference>
<feature type="non-terminal residue" evidence="3">
    <location>
        <position position="169"/>
    </location>
</feature>
<dbReference type="CDD" id="cd00037">
    <property type="entry name" value="CLECT"/>
    <property type="match status" value="1"/>
</dbReference>
<evidence type="ECO:0000256" key="1">
    <source>
        <dbReference type="SAM" id="SignalP"/>
    </source>
</evidence>
<name>A0AAV4IX04_9GAST</name>
<feature type="signal peptide" evidence="1">
    <location>
        <begin position="1"/>
        <end position="21"/>
    </location>
</feature>
<dbReference type="InterPro" id="IPR001304">
    <property type="entry name" value="C-type_lectin-like"/>
</dbReference>
<accession>A0AAV4IX04</accession>
<keyword evidence="4" id="KW-1185">Reference proteome</keyword>
<dbReference type="AlphaFoldDB" id="A0AAV4IX04"/>
<dbReference type="Pfam" id="PF00059">
    <property type="entry name" value="Lectin_C"/>
    <property type="match status" value="1"/>
</dbReference>
<dbReference type="EMBL" id="BMAT01002812">
    <property type="protein sequence ID" value="GFS14655.1"/>
    <property type="molecule type" value="Genomic_DNA"/>
</dbReference>
<dbReference type="InterPro" id="IPR016187">
    <property type="entry name" value="CTDL_fold"/>
</dbReference>
<evidence type="ECO:0000313" key="4">
    <source>
        <dbReference type="Proteomes" id="UP000762676"/>
    </source>
</evidence>
<evidence type="ECO:0000313" key="3">
    <source>
        <dbReference type="EMBL" id="GFS14655.1"/>
    </source>
</evidence>
<evidence type="ECO:0000259" key="2">
    <source>
        <dbReference type="PROSITE" id="PS50041"/>
    </source>
</evidence>
<sequence length="169" mass="19360">MFWTWSATQLTTLFFLTSTHRVNTLYRAPPSLADYTNGQVTFTLVTNKLQYDQALQVCADLLGGTLARIDSEEANQAIREFSITTWESAGWGDEWIGLHWRSKQTNGPRSLLWSDNCQDFDTSRYHDFKSGDDTLGATEFCYRIKPGFEWEVKTCAEKNSFICETRSSP</sequence>
<keyword evidence="1" id="KW-0732">Signal</keyword>
<feature type="chain" id="PRO_5043472734" description="C-type lectin domain-containing protein" evidence="1">
    <location>
        <begin position="22"/>
        <end position="169"/>
    </location>
</feature>
<organism evidence="3 4">
    <name type="scientific">Elysia marginata</name>
    <dbReference type="NCBI Taxonomy" id="1093978"/>
    <lineage>
        <taxon>Eukaryota</taxon>
        <taxon>Metazoa</taxon>
        <taxon>Spiralia</taxon>
        <taxon>Lophotrochozoa</taxon>
        <taxon>Mollusca</taxon>
        <taxon>Gastropoda</taxon>
        <taxon>Heterobranchia</taxon>
        <taxon>Euthyneura</taxon>
        <taxon>Panpulmonata</taxon>
        <taxon>Sacoglossa</taxon>
        <taxon>Placobranchoidea</taxon>
        <taxon>Plakobranchidae</taxon>
        <taxon>Elysia</taxon>
    </lineage>
</organism>
<dbReference type="InterPro" id="IPR016186">
    <property type="entry name" value="C-type_lectin-like/link_sf"/>
</dbReference>
<reference evidence="3 4" key="1">
    <citation type="journal article" date="2021" name="Elife">
        <title>Chloroplast acquisition without the gene transfer in kleptoplastic sea slugs, Plakobranchus ocellatus.</title>
        <authorList>
            <person name="Maeda T."/>
            <person name="Takahashi S."/>
            <person name="Yoshida T."/>
            <person name="Shimamura S."/>
            <person name="Takaki Y."/>
            <person name="Nagai Y."/>
            <person name="Toyoda A."/>
            <person name="Suzuki Y."/>
            <person name="Arimoto A."/>
            <person name="Ishii H."/>
            <person name="Satoh N."/>
            <person name="Nishiyama T."/>
            <person name="Hasebe M."/>
            <person name="Maruyama T."/>
            <person name="Minagawa J."/>
            <person name="Obokata J."/>
            <person name="Shigenobu S."/>
        </authorList>
    </citation>
    <scope>NUCLEOTIDE SEQUENCE [LARGE SCALE GENOMIC DNA]</scope>
</reference>